<dbReference type="AlphaFoldDB" id="A0A9P9E324"/>
<dbReference type="PANTHER" id="PTHR31252">
    <property type="entry name" value="DUF4419 DOMAIN-CONTAINING PROTEIN"/>
    <property type="match status" value="1"/>
</dbReference>
<organism evidence="2 3">
    <name type="scientific">Dactylonectria estremocensis</name>
    <dbReference type="NCBI Taxonomy" id="1079267"/>
    <lineage>
        <taxon>Eukaryota</taxon>
        <taxon>Fungi</taxon>
        <taxon>Dikarya</taxon>
        <taxon>Ascomycota</taxon>
        <taxon>Pezizomycotina</taxon>
        <taxon>Sordariomycetes</taxon>
        <taxon>Hypocreomycetidae</taxon>
        <taxon>Hypocreales</taxon>
        <taxon>Nectriaceae</taxon>
        <taxon>Dactylonectria</taxon>
    </lineage>
</organism>
<proteinExistence type="predicted"/>
<gene>
    <name evidence="2" type="ORF">B0J13DRAFT_563402</name>
</gene>
<name>A0A9P9E324_9HYPO</name>
<sequence length="408" mass="46160">MPVTLSVVDHPAQSWPVWAPYAPQATTPEDLLKEASPEDFHRCKRIIQSSFSDRTLEEHRTSASKNGFVWAAYEAYSHHHHLTLRPEDIWFAIITQLSSYINTNAEKLRSYFAAHDGQKHLTIQMVGGSISTVDFGDFAQQMSHLIDKNVKDAELRAWIMPAFSTTTDTDRVVASVLFMGAMQKYFSYEAHIICGIPSITLLGEVTDYQNILARLDKLEQLGDEPTQFAVMLRPILRRMILSFREPTNPEVVSFWNKIANQYNLCGDNSLTGWITAFCYWDAQGKARFTNTPPELDFDLDGVRYLKVKLNNVPAGCVTVPVKVDDDGTIYKCRMLAGSLGVQGLPENPPQEPPGEKPTKDSQPALTRIRPLTGWAMYETKPDSNSLWDLISSFWRRDDGTGDRSHYYS</sequence>
<reference evidence="2" key="1">
    <citation type="journal article" date="2021" name="Nat. Commun.">
        <title>Genetic determinants of endophytism in the Arabidopsis root mycobiome.</title>
        <authorList>
            <person name="Mesny F."/>
            <person name="Miyauchi S."/>
            <person name="Thiergart T."/>
            <person name="Pickel B."/>
            <person name="Atanasova L."/>
            <person name="Karlsson M."/>
            <person name="Huettel B."/>
            <person name="Barry K.W."/>
            <person name="Haridas S."/>
            <person name="Chen C."/>
            <person name="Bauer D."/>
            <person name="Andreopoulos W."/>
            <person name="Pangilinan J."/>
            <person name="LaButti K."/>
            <person name="Riley R."/>
            <person name="Lipzen A."/>
            <person name="Clum A."/>
            <person name="Drula E."/>
            <person name="Henrissat B."/>
            <person name="Kohler A."/>
            <person name="Grigoriev I.V."/>
            <person name="Martin F.M."/>
            <person name="Hacquard S."/>
        </authorList>
    </citation>
    <scope>NUCLEOTIDE SEQUENCE</scope>
    <source>
        <strain evidence="2">MPI-CAGE-AT-0021</strain>
    </source>
</reference>
<dbReference type="EMBL" id="JAGMUU010000020">
    <property type="protein sequence ID" value="KAH7129832.1"/>
    <property type="molecule type" value="Genomic_DNA"/>
</dbReference>
<evidence type="ECO:0000313" key="3">
    <source>
        <dbReference type="Proteomes" id="UP000717696"/>
    </source>
</evidence>
<dbReference type="Proteomes" id="UP000717696">
    <property type="component" value="Unassembled WGS sequence"/>
</dbReference>
<dbReference type="Gene3D" id="1.20.120.1060">
    <property type="match status" value="1"/>
</dbReference>
<accession>A0A9P9E324</accession>
<comment type="caution">
    <text evidence="2">The sequence shown here is derived from an EMBL/GenBank/DDBJ whole genome shotgun (WGS) entry which is preliminary data.</text>
</comment>
<keyword evidence="3" id="KW-1185">Reference proteome</keyword>
<protein>
    <submittedName>
        <fullName evidence="2">Uncharacterized protein</fullName>
    </submittedName>
</protein>
<evidence type="ECO:0000256" key="1">
    <source>
        <dbReference type="SAM" id="MobiDB-lite"/>
    </source>
</evidence>
<dbReference type="OrthoDB" id="9978173at2759"/>
<dbReference type="Pfam" id="PF14388">
    <property type="entry name" value="DUF4419"/>
    <property type="match status" value="1"/>
</dbReference>
<evidence type="ECO:0000313" key="2">
    <source>
        <dbReference type="EMBL" id="KAH7129832.1"/>
    </source>
</evidence>
<dbReference type="InterPro" id="IPR025533">
    <property type="entry name" value="DUF4419"/>
</dbReference>
<dbReference type="PANTHER" id="PTHR31252:SF11">
    <property type="entry name" value="DUF4419 DOMAIN-CONTAINING PROTEIN"/>
    <property type="match status" value="1"/>
</dbReference>
<feature type="region of interest" description="Disordered" evidence="1">
    <location>
        <begin position="341"/>
        <end position="365"/>
    </location>
</feature>